<accession>A0ABS8MK34</accession>
<organism evidence="1 2">
    <name type="scientific">Flavobacterium piscisymbiosum</name>
    <dbReference type="NCBI Taxonomy" id="2893753"/>
    <lineage>
        <taxon>Bacteria</taxon>
        <taxon>Pseudomonadati</taxon>
        <taxon>Bacteroidota</taxon>
        <taxon>Flavobacteriia</taxon>
        <taxon>Flavobacteriales</taxon>
        <taxon>Flavobacteriaceae</taxon>
        <taxon>Flavobacterium</taxon>
    </lineage>
</organism>
<sequence>MARKDSNNFEFILYLYNEFVSKHRSIGKEARMYWHILDKYIEVGLSKKSQKAEKKYAQKLTAIIREAVGEWNTHLLILKGGNSRRTRQRFF</sequence>
<protein>
    <recommendedName>
        <fullName evidence="3">Phage integrase SAM-like domain-containing protein</fullName>
    </recommendedName>
</protein>
<comment type="caution">
    <text evidence="1">The sequence shown here is derived from an EMBL/GenBank/DDBJ whole genome shotgun (WGS) entry which is preliminary data.</text>
</comment>
<evidence type="ECO:0000313" key="2">
    <source>
        <dbReference type="Proteomes" id="UP001430679"/>
    </source>
</evidence>
<dbReference type="EMBL" id="JAJJMM010000001">
    <property type="protein sequence ID" value="MCC9065045.1"/>
    <property type="molecule type" value="Genomic_DNA"/>
</dbReference>
<gene>
    <name evidence="1" type="ORF">LNP81_18735</name>
</gene>
<reference evidence="1" key="1">
    <citation type="submission" date="2021-11" db="EMBL/GenBank/DDBJ databases">
        <title>Description of novel Flavobacterium species.</title>
        <authorList>
            <person name="Saticioglu I.B."/>
            <person name="Ay H."/>
            <person name="Altun S."/>
            <person name="Duman M."/>
        </authorList>
    </citation>
    <scope>NUCLEOTIDE SEQUENCE</scope>
    <source>
        <strain evidence="1">F-30</strain>
    </source>
</reference>
<name>A0ABS8MK34_9FLAO</name>
<dbReference type="Proteomes" id="UP001430679">
    <property type="component" value="Unassembled WGS sequence"/>
</dbReference>
<proteinExistence type="predicted"/>
<evidence type="ECO:0000313" key="1">
    <source>
        <dbReference type="EMBL" id="MCC9065045.1"/>
    </source>
</evidence>
<keyword evidence="2" id="KW-1185">Reference proteome</keyword>
<dbReference type="RefSeq" id="WP_230038454.1">
    <property type="nucleotide sequence ID" value="NZ_JAJJMM010000001.1"/>
</dbReference>
<evidence type="ECO:0008006" key="3">
    <source>
        <dbReference type="Google" id="ProtNLM"/>
    </source>
</evidence>